<dbReference type="GO" id="GO:0000155">
    <property type="term" value="F:phosphorelay sensor kinase activity"/>
    <property type="evidence" value="ECO:0007669"/>
    <property type="project" value="InterPro"/>
</dbReference>
<dbReference type="InterPro" id="IPR005467">
    <property type="entry name" value="His_kinase_dom"/>
</dbReference>
<dbReference type="SUPFAM" id="SSF47384">
    <property type="entry name" value="Homodimeric domain of signal transducing histidine kinase"/>
    <property type="match status" value="1"/>
</dbReference>
<feature type="transmembrane region" description="Helical" evidence="11">
    <location>
        <begin position="161"/>
        <end position="184"/>
    </location>
</feature>
<dbReference type="Pfam" id="PF02518">
    <property type="entry name" value="HATPase_c"/>
    <property type="match status" value="1"/>
</dbReference>
<dbReference type="PANTHER" id="PTHR45436">
    <property type="entry name" value="SENSOR HISTIDINE KINASE YKOH"/>
    <property type="match status" value="1"/>
</dbReference>
<evidence type="ECO:0000259" key="12">
    <source>
        <dbReference type="PROSITE" id="PS50109"/>
    </source>
</evidence>
<keyword evidence="7 13" id="KW-0418">Kinase</keyword>
<evidence type="ECO:0000256" key="5">
    <source>
        <dbReference type="ARBA" id="ARBA00022679"/>
    </source>
</evidence>
<dbReference type="GO" id="GO:0005886">
    <property type="term" value="C:plasma membrane"/>
    <property type="evidence" value="ECO:0007669"/>
    <property type="project" value="TreeGrafter"/>
</dbReference>
<name>A0A4R1XL48_ACICA</name>
<dbReference type="PROSITE" id="PS50109">
    <property type="entry name" value="HIS_KIN"/>
    <property type="match status" value="1"/>
</dbReference>
<organism evidence="13 14">
    <name type="scientific">Acinetobacter calcoaceticus</name>
    <dbReference type="NCBI Taxonomy" id="471"/>
    <lineage>
        <taxon>Bacteria</taxon>
        <taxon>Pseudomonadati</taxon>
        <taxon>Pseudomonadota</taxon>
        <taxon>Gammaproteobacteria</taxon>
        <taxon>Moraxellales</taxon>
        <taxon>Moraxellaceae</taxon>
        <taxon>Acinetobacter</taxon>
        <taxon>Acinetobacter calcoaceticus/baumannii complex</taxon>
    </lineage>
</organism>
<evidence type="ECO:0000256" key="2">
    <source>
        <dbReference type="ARBA" id="ARBA00004141"/>
    </source>
</evidence>
<dbReference type="Gene3D" id="1.10.287.130">
    <property type="match status" value="1"/>
</dbReference>
<keyword evidence="10 11" id="KW-0472">Membrane</keyword>
<evidence type="ECO:0000256" key="10">
    <source>
        <dbReference type="ARBA" id="ARBA00023136"/>
    </source>
</evidence>
<evidence type="ECO:0000256" key="8">
    <source>
        <dbReference type="ARBA" id="ARBA00022989"/>
    </source>
</evidence>
<feature type="transmembrane region" description="Helical" evidence="11">
    <location>
        <begin position="15"/>
        <end position="38"/>
    </location>
</feature>
<dbReference type="AlphaFoldDB" id="A0A4R1XL48"/>
<dbReference type="PANTHER" id="PTHR45436:SF15">
    <property type="entry name" value="SENSOR HISTIDINE KINASE CUSS"/>
    <property type="match status" value="1"/>
</dbReference>
<evidence type="ECO:0000256" key="7">
    <source>
        <dbReference type="ARBA" id="ARBA00022777"/>
    </source>
</evidence>
<gene>
    <name evidence="13" type="ORF">EC844_13424</name>
</gene>
<accession>A0A4R1XL48</accession>
<evidence type="ECO:0000256" key="9">
    <source>
        <dbReference type="ARBA" id="ARBA00023012"/>
    </source>
</evidence>
<dbReference type="EC" id="2.7.13.3" evidence="3"/>
<dbReference type="EMBL" id="SLVJ01000034">
    <property type="protein sequence ID" value="TCM60273.1"/>
    <property type="molecule type" value="Genomic_DNA"/>
</dbReference>
<protein>
    <recommendedName>
        <fullName evidence="3">histidine kinase</fullName>
        <ecNumber evidence="3">2.7.13.3</ecNumber>
    </recommendedName>
</protein>
<dbReference type="Pfam" id="PF00512">
    <property type="entry name" value="HisKA"/>
    <property type="match status" value="1"/>
</dbReference>
<dbReference type="InterPro" id="IPR036890">
    <property type="entry name" value="HATPase_C_sf"/>
</dbReference>
<reference evidence="13 14" key="1">
    <citation type="submission" date="2019-03" db="EMBL/GenBank/DDBJ databases">
        <title>Genomic analyses of the natural microbiome of Caenorhabditis elegans.</title>
        <authorList>
            <person name="Samuel B."/>
        </authorList>
    </citation>
    <scope>NUCLEOTIDE SEQUENCE [LARGE SCALE GENOMIC DNA]</scope>
    <source>
        <strain evidence="13 14">JUb89</strain>
    </source>
</reference>
<keyword evidence="6 11" id="KW-0812">Transmembrane</keyword>
<dbReference type="CDD" id="cd00082">
    <property type="entry name" value="HisKA"/>
    <property type="match status" value="1"/>
</dbReference>
<feature type="domain" description="Histidine kinase" evidence="12">
    <location>
        <begin position="251"/>
        <end position="466"/>
    </location>
</feature>
<sequence length="471" mass="53044">MSAKSVSPHKYSLKWRLVLSITVGFILIWAAAFAWLYFSLERKMTQTLDERLSASAHMVGRLLSQIPATQLSNAVQPAVSELNQHNLIACEVSLYSSDLVLSSTIVARTKGAPSALSSRVEGFSTWTDNGIVWRSYTLKREPLQVVTAEKMQLRNELLAEILKSILLPLLLTLLFCVALVWWVIKKEFTPIEQTTQLLKLHKDQPERELDYIHQLDHSQIPLELQSFIEHIADLVLRLQRSLENEKNFSAFAAHELRSPLTAIKLNVQLSQMMAQQSLDAATGAIPQAVMACLDEAERSIHRYQQLLEQLLLLSKTDHQLDATADHAQLPLAQISVVIEQVIAQLKPLYPQIDQMLVVNWDSLSSLQLPEHTLQMVLLNIIENSLKHAQSQKPIQVWQQQAELIIEDFGVGMQAQDLGLAKQRFWRKSAQSHGYGLGLALSESLLAKNGYQLQLALKDTAGLMVKILPVRK</sequence>
<dbReference type="InterPro" id="IPR003594">
    <property type="entry name" value="HATPase_dom"/>
</dbReference>
<evidence type="ECO:0000313" key="13">
    <source>
        <dbReference type="EMBL" id="TCM60273.1"/>
    </source>
</evidence>
<keyword evidence="8 11" id="KW-1133">Transmembrane helix</keyword>
<evidence type="ECO:0000256" key="1">
    <source>
        <dbReference type="ARBA" id="ARBA00000085"/>
    </source>
</evidence>
<evidence type="ECO:0000256" key="4">
    <source>
        <dbReference type="ARBA" id="ARBA00022553"/>
    </source>
</evidence>
<comment type="caution">
    <text evidence="13">The sequence shown here is derived from an EMBL/GenBank/DDBJ whole genome shotgun (WGS) entry which is preliminary data.</text>
</comment>
<evidence type="ECO:0000256" key="11">
    <source>
        <dbReference type="SAM" id="Phobius"/>
    </source>
</evidence>
<keyword evidence="5" id="KW-0808">Transferase</keyword>
<dbReference type="OrthoDB" id="9809766at2"/>
<comment type="catalytic activity">
    <reaction evidence="1">
        <text>ATP + protein L-histidine = ADP + protein N-phospho-L-histidine.</text>
        <dbReference type="EC" id="2.7.13.3"/>
    </reaction>
</comment>
<dbReference type="SMART" id="SM00387">
    <property type="entry name" value="HATPase_c"/>
    <property type="match status" value="1"/>
</dbReference>
<dbReference type="InterPro" id="IPR036097">
    <property type="entry name" value="HisK_dim/P_sf"/>
</dbReference>
<keyword evidence="9" id="KW-0902">Two-component regulatory system</keyword>
<dbReference type="SUPFAM" id="SSF55874">
    <property type="entry name" value="ATPase domain of HSP90 chaperone/DNA topoisomerase II/histidine kinase"/>
    <property type="match status" value="1"/>
</dbReference>
<dbReference type="SMART" id="SM00388">
    <property type="entry name" value="HisKA"/>
    <property type="match status" value="1"/>
</dbReference>
<comment type="subcellular location">
    <subcellularLocation>
        <location evidence="2">Membrane</location>
        <topology evidence="2">Multi-pass membrane protein</topology>
    </subcellularLocation>
</comment>
<keyword evidence="14" id="KW-1185">Reference proteome</keyword>
<keyword evidence="4" id="KW-0597">Phosphoprotein</keyword>
<evidence type="ECO:0000313" key="14">
    <source>
        <dbReference type="Proteomes" id="UP000294963"/>
    </source>
</evidence>
<evidence type="ECO:0000256" key="3">
    <source>
        <dbReference type="ARBA" id="ARBA00012438"/>
    </source>
</evidence>
<dbReference type="Gene3D" id="3.30.565.10">
    <property type="entry name" value="Histidine kinase-like ATPase, C-terminal domain"/>
    <property type="match status" value="1"/>
</dbReference>
<proteinExistence type="predicted"/>
<evidence type="ECO:0000256" key="6">
    <source>
        <dbReference type="ARBA" id="ARBA00022692"/>
    </source>
</evidence>
<dbReference type="InterPro" id="IPR050428">
    <property type="entry name" value="TCS_sensor_his_kinase"/>
</dbReference>
<dbReference type="InterPro" id="IPR003661">
    <property type="entry name" value="HisK_dim/P_dom"/>
</dbReference>
<dbReference type="Proteomes" id="UP000294963">
    <property type="component" value="Unassembled WGS sequence"/>
</dbReference>